<dbReference type="Proteomes" id="UP000603453">
    <property type="component" value="Unassembled WGS sequence"/>
</dbReference>
<evidence type="ECO:0000313" key="3">
    <source>
        <dbReference type="EMBL" id="KAG2207421.1"/>
    </source>
</evidence>
<protein>
    <submittedName>
        <fullName evidence="3">Uncharacterized protein</fullName>
    </submittedName>
</protein>
<dbReference type="AlphaFoldDB" id="A0A8H7RD39"/>
<feature type="compositionally biased region" description="Polar residues" evidence="2">
    <location>
        <begin position="320"/>
        <end position="329"/>
    </location>
</feature>
<feature type="compositionally biased region" description="Polar residues" evidence="2">
    <location>
        <begin position="342"/>
        <end position="374"/>
    </location>
</feature>
<name>A0A8H7RD39_9FUNG</name>
<feature type="region of interest" description="Disordered" evidence="2">
    <location>
        <begin position="1"/>
        <end position="34"/>
    </location>
</feature>
<feature type="region of interest" description="Disordered" evidence="2">
    <location>
        <begin position="313"/>
        <end position="414"/>
    </location>
</feature>
<evidence type="ECO:0000313" key="4">
    <source>
        <dbReference type="Proteomes" id="UP000603453"/>
    </source>
</evidence>
<comment type="caution">
    <text evidence="3">The sequence shown here is derived from an EMBL/GenBank/DDBJ whole genome shotgun (WGS) entry which is preliminary data.</text>
</comment>
<sequence length="434" mass="48202">MSRLTRQSTTKRKRSSDHNGSFKTQVRTKNKIARTVQDTYTESLLSSDDKTSLYYKDEEGPHLSIVVSEDPIGASQVKKMALGHNNDSDIDTETAEDTNGNSHNHDSANDADNDSDGGLDAEDGLGAENDITNVNGETVEEPVNNPDDDPGEDNSNGNDDGNDPNDDNAENEPAEDVPYLARFEEMLDTLNNRFNTATTNIQNMENHLNNTERNTDRVNRLLINLRDQVDQTNVRVNEMSDQVALLTPRADLREVMTVVTDFQDHTMRRIDILERNLNRTVDLLEILRPGAYAEIINADNILPVRNDPPAVNGINRPAYNANQPQVDTNQQQAVVDPQQEQTPLANGAQQGQEPLPNDAQQGQEPPVNDAQQGQGFPVNDSRQEQKSPSNGNQQYQAPPLHRPQGNGGEGANNNALDNYFEIQQLTLTQNIEYK</sequence>
<feature type="region of interest" description="Disordered" evidence="2">
    <location>
        <begin position="84"/>
        <end position="173"/>
    </location>
</feature>
<gene>
    <name evidence="3" type="ORF">INT47_006896</name>
</gene>
<reference evidence="3" key="1">
    <citation type="submission" date="2020-12" db="EMBL/GenBank/DDBJ databases">
        <title>Metabolic potential, ecology and presence of endohyphal bacteria is reflected in genomic diversity of Mucoromycotina.</title>
        <authorList>
            <person name="Muszewska A."/>
            <person name="Okrasinska A."/>
            <person name="Steczkiewicz K."/>
            <person name="Drgas O."/>
            <person name="Orlowska M."/>
            <person name="Perlinska-Lenart U."/>
            <person name="Aleksandrzak-Piekarczyk T."/>
            <person name="Szatraj K."/>
            <person name="Zielenkiewicz U."/>
            <person name="Pilsyk S."/>
            <person name="Malc E."/>
            <person name="Mieczkowski P."/>
            <person name="Kruszewska J.S."/>
            <person name="Biernat P."/>
            <person name="Pawlowska J."/>
        </authorList>
    </citation>
    <scope>NUCLEOTIDE SEQUENCE</scope>
    <source>
        <strain evidence="3">WA0000017839</strain>
    </source>
</reference>
<keyword evidence="4" id="KW-1185">Reference proteome</keyword>
<feature type="coiled-coil region" evidence="1">
    <location>
        <begin position="180"/>
        <end position="242"/>
    </location>
</feature>
<evidence type="ECO:0000256" key="1">
    <source>
        <dbReference type="SAM" id="Coils"/>
    </source>
</evidence>
<feature type="compositionally biased region" description="Low complexity" evidence="2">
    <location>
        <begin position="330"/>
        <end position="341"/>
    </location>
</feature>
<feature type="compositionally biased region" description="Polar residues" evidence="2">
    <location>
        <begin position="386"/>
        <end position="396"/>
    </location>
</feature>
<evidence type="ECO:0000256" key="2">
    <source>
        <dbReference type="SAM" id="MobiDB-lite"/>
    </source>
</evidence>
<proteinExistence type="predicted"/>
<keyword evidence="1" id="KW-0175">Coiled coil</keyword>
<dbReference type="EMBL" id="JAEPRD010000025">
    <property type="protein sequence ID" value="KAG2207421.1"/>
    <property type="molecule type" value="Genomic_DNA"/>
</dbReference>
<feature type="compositionally biased region" description="Acidic residues" evidence="2">
    <location>
        <begin position="160"/>
        <end position="173"/>
    </location>
</feature>
<organism evidence="3 4">
    <name type="scientific">Mucor saturninus</name>
    <dbReference type="NCBI Taxonomy" id="64648"/>
    <lineage>
        <taxon>Eukaryota</taxon>
        <taxon>Fungi</taxon>
        <taxon>Fungi incertae sedis</taxon>
        <taxon>Mucoromycota</taxon>
        <taxon>Mucoromycotina</taxon>
        <taxon>Mucoromycetes</taxon>
        <taxon>Mucorales</taxon>
        <taxon>Mucorineae</taxon>
        <taxon>Mucoraceae</taxon>
        <taxon>Mucor</taxon>
    </lineage>
</organism>
<feature type="compositionally biased region" description="Acidic residues" evidence="2">
    <location>
        <begin position="109"/>
        <end position="125"/>
    </location>
</feature>
<accession>A0A8H7RD39</accession>